<dbReference type="STRING" id="1071381.G8BYC8"/>
<comment type="similarity">
    <text evidence="3">Belongs to the sorting nexin family.</text>
</comment>
<evidence type="ECO:0000256" key="1">
    <source>
        <dbReference type="ARBA" id="ARBA00004287"/>
    </source>
</evidence>
<comment type="subcellular location">
    <subcellularLocation>
        <location evidence="2">Cytoplasm</location>
    </subcellularLocation>
    <subcellularLocation>
        <location evidence="1">Membrane</location>
        <topology evidence="1">Peripheral membrane protein</topology>
        <orientation evidence="1">Cytoplasmic side</orientation>
    </subcellularLocation>
</comment>
<dbReference type="AlphaFoldDB" id="G8BYC8"/>
<keyword evidence="8" id="KW-0472">Membrane</keyword>
<dbReference type="GO" id="GO:0042802">
    <property type="term" value="F:identical protein binding"/>
    <property type="evidence" value="ECO:0007669"/>
    <property type="project" value="EnsemblFungi"/>
</dbReference>
<evidence type="ECO:0000259" key="10">
    <source>
        <dbReference type="PROSITE" id="PS50195"/>
    </source>
</evidence>
<dbReference type="GO" id="GO:0006623">
    <property type="term" value="P:protein targeting to vacuole"/>
    <property type="evidence" value="ECO:0007669"/>
    <property type="project" value="EnsemblFungi"/>
</dbReference>
<dbReference type="InterPro" id="IPR036871">
    <property type="entry name" value="PX_dom_sf"/>
</dbReference>
<dbReference type="GO" id="GO:0097320">
    <property type="term" value="P:plasma membrane tubulation"/>
    <property type="evidence" value="ECO:0007669"/>
    <property type="project" value="EnsemblFungi"/>
</dbReference>
<dbReference type="PANTHER" id="PTHR47554:SF1">
    <property type="entry name" value="SORTING NEXIN MVP1"/>
    <property type="match status" value="1"/>
</dbReference>
<evidence type="ECO:0000256" key="3">
    <source>
        <dbReference type="ARBA" id="ARBA00010883"/>
    </source>
</evidence>
<dbReference type="CDD" id="cd07597">
    <property type="entry name" value="BAR_SNX8"/>
    <property type="match status" value="1"/>
</dbReference>
<name>G8BYC8_TETPH</name>
<evidence type="ECO:0000313" key="12">
    <source>
        <dbReference type="Proteomes" id="UP000005666"/>
    </source>
</evidence>
<dbReference type="InterPro" id="IPR001683">
    <property type="entry name" value="PX_dom"/>
</dbReference>
<sequence>MNLLEHDPWKLETSEEHTKPASSNIFSEPVTEFNELAGTLNTLKLNQSNGNEDSWNVTQHANILATSNEYQDENASKKTDKTNVLDTGDENNEWLEWITKIKKNYNPLSYDLVEIEEIPEREGVLFKHTNYLIKYMNPTSNASSSVIRRYSDFIWLQEILIKKYPFRMIPELPPKKMVAANSNNDVSFMVRRKKSLSRFLNLLTKHPFMKDDVYLNKFLSLEKDINSWKKQVEDEQIPDEFMDKQYSQSFKKIWKKEYAENWNTANNSIDTVIEVWNKIGVIFERQEKKIVQMAHERSILHSMINKLIDNTPNLYPIELDNTILDINNNLSMVNSNVKKTISVYDEECKEFANSIIPTFKKYIEILSSLKNLFERYKIMGGNNILQLYKHVESNMGRLENMKGKPDVSGAEYDRLKNTILYDKKLILEQTNRLWLIRECIMEEFLIFQKSQFLISSSFKSWIRVNSNFTGMEMNNWEVLMNQLIDLPSP</sequence>
<dbReference type="eggNOG" id="KOG2273">
    <property type="taxonomic scope" value="Eukaryota"/>
</dbReference>
<keyword evidence="6" id="KW-0963">Cytoplasm</keyword>
<feature type="domain" description="PX" evidence="10">
    <location>
        <begin position="109"/>
        <end position="225"/>
    </location>
</feature>
<dbReference type="OrthoDB" id="10064318at2759"/>
<dbReference type="GeneID" id="11533087"/>
<dbReference type="SMART" id="SM00312">
    <property type="entry name" value="PX"/>
    <property type="match status" value="1"/>
</dbReference>
<dbReference type="Pfam" id="PF19566">
    <property type="entry name" value="Snx8_BAR_dom"/>
    <property type="match status" value="1"/>
</dbReference>
<feature type="compositionally biased region" description="Basic and acidic residues" evidence="9">
    <location>
        <begin position="1"/>
        <end position="19"/>
    </location>
</feature>
<evidence type="ECO:0000256" key="6">
    <source>
        <dbReference type="ARBA" id="ARBA00022490"/>
    </source>
</evidence>
<dbReference type="Pfam" id="PF00787">
    <property type="entry name" value="PX"/>
    <property type="match status" value="1"/>
</dbReference>
<dbReference type="OMA" id="WEYAGAK"/>
<dbReference type="GO" id="GO:0005768">
    <property type="term" value="C:endosome"/>
    <property type="evidence" value="ECO:0007669"/>
    <property type="project" value="EnsemblFungi"/>
</dbReference>
<dbReference type="GO" id="GO:0005634">
    <property type="term" value="C:nucleus"/>
    <property type="evidence" value="ECO:0007669"/>
    <property type="project" value="EnsemblFungi"/>
</dbReference>
<keyword evidence="5" id="KW-0813">Transport</keyword>
<dbReference type="HOGENOM" id="CLU_009058_2_0_1"/>
<dbReference type="PROSITE" id="PS50195">
    <property type="entry name" value="PX"/>
    <property type="match status" value="1"/>
</dbReference>
<evidence type="ECO:0000256" key="2">
    <source>
        <dbReference type="ARBA" id="ARBA00004496"/>
    </source>
</evidence>
<evidence type="ECO:0000313" key="11">
    <source>
        <dbReference type="EMBL" id="CCE64870.1"/>
    </source>
</evidence>
<dbReference type="Proteomes" id="UP000005666">
    <property type="component" value="Chromosome 10"/>
</dbReference>
<keyword evidence="7" id="KW-0653">Protein transport</keyword>
<accession>G8BYC8</accession>
<dbReference type="Gene3D" id="3.30.1520.10">
    <property type="entry name" value="Phox-like domain"/>
    <property type="match status" value="1"/>
</dbReference>
<gene>
    <name evidence="11" type="primary">TPHA0J00470</name>
    <name evidence="11" type="ordered locus">TPHA_0J00470</name>
</gene>
<dbReference type="InterPro" id="IPR045734">
    <property type="entry name" value="Snx8_BAR_dom"/>
</dbReference>
<evidence type="ECO:0000256" key="4">
    <source>
        <dbReference type="ARBA" id="ARBA00014268"/>
    </source>
</evidence>
<evidence type="ECO:0000256" key="8">
    <source>
        <dbReference type="ARBA" id="ARBA00023136"/>
    </source>
</evidence>
<dbReference type="KEGG" id="tpf:TPHA_0J00470"/>
<evidence type="ECO:0000256" key="5">
    <source>
        <dbReference type="ARBA" id="ARBA00022448"/>
    </source>
</evidence>
<keyword evidence="12" id="KW-1185">Reference proteome</keyword>
<protein>
    <recommendedName>
        <fullName evidence="4">Sorting nexin MVP1</fullName>
    </recommendedName>
</protein>
<dbReference type="PANTHER" id="PTHR47554">
    <property type="entry name" value="SORTING NEXIN MVP1"/>
    <property type="match status" value="1"/>
</dbReference>
<feature type="region of interest" description="Disordered" evidence="9">
    <location>
        <begin position="1"/>
        <end position="22"/>
    </location>
</feature>
<evidence type="ECO:0000256" key="7">
    <source>
        <dbReference type="ARBA" id="ARBA00022927"/>
    </source>
</evidence>
<dbReference type="GO" id="GO:0016020">
    <property type="term" value="C:membrane"/>
    <property type="evidence" value="ECO:0007669"/>
    <property type="project" value="UniProtKB-SubCell"/>
</dbReference>
<dbReference type="GO" id="GO:0005829">
    <property type="term" value="C:cytosol"/>
    <property type="evidence" value="ECO:0007669"/>
    <property type="project" value="GOC"/>
</dbReference>
<evidence type="ECO:0000256" key="9">
    <source>
        <dbReference type="SAM" id="MobiDB-lite"/>
    </source>
</evidence>
<proteinExistence type="inferred from homology"/>
<dbReference type="InterPro" id="IPR028662">
    <property type="entry name" value="SNX8/Mvp1"/>
</dbReference>
<reference evidence="11 12" key="1">
    <citation type="journal article" date="2011" name="Proc. Natl. Acad. Sci. U.S.A.">
        <title>Evolutionary erosion of yeast sex chromosomes by mating-type switching accidents.</title>
        <authorList>
            <person name="Gordon J.L."/>
            <person name="Armisen D."/>
            <person name="Proux-Wera E."/>
            <person name="Oheigeartaigh S.S."/>
            <person name="Byrne K.P."/>
            <person name="Wolfe K.H."/>
        </authorList>
    </citation>
    <scope>NUCLEOTIDE SEQUENCE [LARGE SCALE GENOMIC DNA]</scope>
    <source>
        <strain evidence="12">ATCC 24235 / CBS 4417 / NBRC 1672 / NRRL Y-8282 / UCD 70-5</strain>
    </source>
</reference>
<dbReference type="SUPFAM" id="SSF64268">
    <property type="entry name" value="PX domain"/>
    <property type="match status" value="1"/>
</dbReference>
<dbReference type="RefSeq" id="XP_003687304.1">
    <property type="nucleotide sequence ID" value="XM_003687256.1"/>
</dbReference>
<organism evidence="11 12">
    <name type="scientific">Tetrapisispora phaffii (strain ATCC 24235 / CBS 4417 / NBRC 1672 / NRRL Y-8282 / UCD 70-5)</name>
    <name type="common">Yeast</name>
    <name type="synonym">Fabospora phaffii</name>
    <dbReference type="NCBI Taxonomy" id="1071381"/>
    <lineage>
        <taxon>Eukaryota</taxon>
        <taxon>Fungi</taxon>
        <taxon>Dikarya</taxon>
        <taxon>Ascomycota</taxon>
        <taxon>Saccharomycotina</taxon>
        <taxon>Saccharomycetes</taxon>
        <taxon>Saccharomycetales</taxon>
        <taxon>Saccharomycetaceae</taxon>
        <taxon>Tetrapisispora</taxon>
    </lineage>
</organism>
<dbReference type="GO" id="GO:0032266">
    <property type="term" value="F:phosphatidylinositol-3-phosphate binding"/>
    <property type="evidence" value="ECO:0007669"/>
    <property type="project" value="EnsemblFungi"/>
</dbReference>
<dbReference type="GO" id="GO:0042147">
    <property type="term" value="P:retrograde transport, endosome to Golgi"/>
    <property type="evidence" value="ECO:0007669"/>
    <property type="project" value="EnsemblFungi"/>
</dbReference>
<dbReference type="EMBL" id="HE612865">
    <property type="protein sequence ID" value="CCE64870.1"/>
    <property type="molecule type" value="Genomic_DNA"/>
</dbReference>